<evidence type="ECO:0000256" key="8">
    <source>
        <dbReference type="ARBA" id="ARBA00022989"/>
    </source>
</evidence>
<dbReference type="FunFam" id="3.80.10.10:FF:000213">
    <property type="entry name" value="Tyrosine-sulfated glycopeptide receptor 1"/>
    <property type="match status" value="2"/>
</dbReference>
<evidence type="ECO:0000313" key="15">
    <source>
        <dbReference type="EMBL" id="KAJ9561048.1"/>
    </source>
</evidence>
<keyword evidence="4" id="KW-0433">Leucine-rich repeat</keyword>
<dbReference type="Pfam" id="PF08263">
    <property type="entry name" value="LRRNT_2"/>
    <property type="match status" value="2"/>
</dbReference>
<evidence type="ECO:0000259" key="14">
    <source>
        <dbReference type="Pfam" id="PF25013"/>
    </source>
</evidence>
<dbReference type="PANTHER" id="PTHR48062">
    <property type="entry name" value="RECEPTOR-LIKE PROTEIN 14"/>
    <property type="match status" value="1"/>
</dbReference>
<dbReference type="Pfam" id="PF00560">
    <property type="entry name" value="LRR_1"/>
    <property type="match status" value="12"/>
</dbReference>
<feature type="transmembrane region" description="Helical" evidence="11">
    <location>
        <begin position="961"/>
        <end position="978"/>
    </location>
</feature>
<keyword evidence="7" id="KW-0677">Repeat</keyword>
<evidence type="ECO:0000313" key="16">
    <source>
        <dbReference type="Proteomes" id="UP001172457"/>
    </source>
</evidence>
<sequence>MLSNYIVITSILNKFAALENLEILDLSDNYGMEGFDRVSLLKKLKVLNLGDNDFNESFITSLSALPMLKSLDLSYNYYFERSFPAKGLVHLTDLEELDLSWNHFNDTPSIQECTRLSRLKKLKGISLQLNEFNKSIISCLGALPSLKTLDLSSNDLGGSFPIQELSYLSQDLEVLLLSRNDFNGTLSFEALASFHHLEVLDLSANHFVGCIPSTIQELSSLRILSFAYNNLHGPLPDHGLCELKNLQELDLSHNMFNGSVPQCFNRLSSLTMLDISSNRFTGTLMPSPIANLTSLRYVDFGDNLFEGSFSFSSLSNKTMLEVVRFKSNNSKFEVETEEPTGWIPMFQLKVLVISGCNMNRLKGGIVPGFLLHQHELQEVDLSDNSLVGPFPNWLIESNTMLEYLDLSKNSFSGTIRMPFYVNANIRWLDMSGNHLNGTIPDDIQKFLPGIAYLNLSSNSLDGVISSSIGDMRELQALDLSDNKFSGEVPKGLFSNLYGLIILKLSKNRLQGQVLSGNLSLGRIRWLHLDSNCFTGKIGNWNISNSHLQRLDIGSMIPHWISNMSGLSELVVRNNSFKGQFPCGTASFTFLDISNNYFSGPFPSCLNFIFMRHLHLGSNILTGSIPNVFRNLSSILTLDIGDNFLSGRIPEFHGNLSNLRILILRNNNFSGPIPKQLCQLSDVSLIDLSGNSLSGSIPSCLHNVIKPSYPTFIEEMSDQGSEYGYKYESVLYKVSMVSSLWVDFEVAEEVQFTTKSLSYLYKGQILDLMVGLDLSCNRLTGEIPEELGLLTQIHALNLSHNQLYGPIPVNFSNLANIESLDLSSNNLSGEVPSELVKLNTLSVFNVSYNNLSGRLPEMRGQFATFSKESYEGNPLLCGPPLEKNCTATSSPQVTSPSSKEEDDKWYDIDFLASFCGTWVVFMLGFAAVLYINPYWRRRWLEFVEECIVAAKMECWYVSKMKYSWLMMMMIIGSVMVSGIEGGCIQEERNALLQIKTSLIDLYGLDVDHFLPSWVDDGRECCDWERVMCNTTIGHVTDLSLRNVMGIPDYQYYDTCRMINWPLNVSVFLHFEELTSLNLSRNCLDDGIVNTGLGRLSSLKKLQTLDLSRNGITDATLPSLGALTSLRVLNLGYNLLEGYFPALGMSLENLDILDLSSNYMMQGFDQVSLLKKLKVLNLRMNRFNESFITSLSALPMLKSLDLSANYLLGRSFPAKELAHLTNLEELDLSHNYFNDTPSIQECMRLSRLKKLKSIRLQSNEFNKSIISCLGALPSLKSLDLSFNGLGGSFPIQELSCLSQDLEVLLLSGNDFNGTLSFEALASFHHLEVLDLSWNNFVGSIPSTIQELSSLRVLSFAGNNLNGSLRDHGLCELKNLQELDLSHNMFNGSVPQCFNRLSSLTLLDISSNRFTGMLMPSPIANLTSLKYVDFGDNLFEGSFSFSSLSNKTMLAVVRFESNNSKFEVETEEPTGWIPMFQLKVLVISGCNMNRLNGSIVPGFLLHQHELLEIDLSDNSLVGPFPNWLIESNTMLEYLILNKNSFSGTIRMPFYVNANIRWLDMSGNQLNGTIPDDIQKFLPGITYLNLSSNSLDGVISSSIGDMRELWALDLSDNKFSGEVPKGLFSNLSYLIILKLSKNKLQGQVLSGNLSFGYIKWLHLDSNYFTGKIGNWNISNSYLRRLDIGSMIPHRISNMSCLSELVVRDNSFEGQFPCGTASFSFLDISHNYFSGPLPSCSNFQFIRHLHLGSNRLTGSIPNVFRDLTYILTLDIGDNFLSGRIPEFRGNLSNLRILILRNNNFSGPIPKQLCQLSDVSLIDLSGNSLSGFIPSCLHNIIKPLYPTFIEEMSPTSLEDWYEYESVLYKVPIFSSVWVDREVAEEVQFTTKSLSYPYKGQILDLMVGLDLSCNRLTGEIPEELGLLNQIHSLNLSHNQLYGPIPVNFSNLANIESLDLSSNHLSGEVPSGLIQLHYLSTFNVSYNNLSGKLPDMKAQFNTFPKESYEGNLLLCGPPLEKNCSATSSQVNDPSAKEGPDEWYDIDFLASFFGTWVVSMLGFAGVLYVNPYWRRRWLEFVEECMYTCYYFLEDSLRKVSRVFFKKIDLVCVEFGSEDLLLMCWCVSKMKYSWLLLMVTVYGIEGGCIEEERNALLQIKTSLVDSYAFHVAPPLPSWVDDGGECCDWERVNCNSTTGHVIDLSLRNIASENKNWPLNVSVFLHFKELTSLNLSWNNLDDGIVNTGLGRFSSLKKLHILDLSDNSITNVTFPSLSALTSLRVLNLGYNRLEGYFPALGMGGFKCEPLFDCEPLENLEILDLSYNFEMKGFDQIFQLKNLKVLNLGGNEFNESFITSLNALPMLKSLDLNHNHHPLSRRSFPVEALAHLTNLEELDLSGNSLSDTPSIQECTRLSRLEKLTSITLGWNYFNKSIISCLSALPSLNTLDLSFMQLEGSFPIQALLYV</sequence>
<feature type="domain" description="Disease resistance R13L4/SHOC-2-like LRR" evidence="13">
    <location>
        <begin position="1095"/>
        <end position="1282"/>
    </location>
</feature>
<dbReference type="InterPro" id="IPR001611">
    <property type="entry name" value="Leu-rich_rpt"/>
</dbReference>
<comment type="caution">
    <text evidence="15">The sequence shown here is derived from an EMBL/GenBank/DDBJ whole genome shotgun (WGS) entry which is preliminary data.</text>
</comment>
<dbReference type="SMART" id="SM00369">
    <property type="entry name" value="LRR_TYP"/>
    <property type="match status" value="25"/>
</dbReference>
<evidence type="ECO:0000256" key="2">
    <source>
        <dbReference type="ARBA" id="ARBA00009592"/>
    </source>
</evidence>
<dbReference type="SMART" id="SM00365">
    <property type="entry name" value="LRR_SD22"/>
    <property type="match status" value="17"/>
</dbReference>
<evidence type="ECO:0000259" key="12">
    <source>
        <dbReference type="Pfam" id="PF08263"/>
    </source>
</evidence>
<dbReference type="SMART" id="SM00367">
    <property type="entry name" value="LRR_CC"/>
    <property type="match status" value="6"/>
</dbReference>
<dbReference type="Pfam" id="PF13516">
    <property type="entry name" value="LRR_6"/>
    <property type="match status" value="3"/>
</dbReference>
<evidence type="ECO:0000256" key="3">
    <source>
        <dbReference type="ARBA" id="ARBA00022475"/>
    </source>
</evidence>
<feature type="domain" description="Leucine-rich repeat-containing N-terminal plant-type" evidence="12">
    <location>
        <begin position="984"/>
        <end position="1028"/>
    </location>
</feature>
<feature type="transmembrane region" description="Helical" evidence="11">
    <location>
        <begin position="909"/>
        <end position="930"/>
    </location>
</feature>
<keyword evidence="3" id="KW-1003">Cell membrane</keyword>
<keyword evidence="16" id="KW-1185">Reference proteome</keyword>
<feature type="domain" description="Disease resistance R13L4/SHOC-2-like LRR" evidence="13">
    <location>
        <begin position="189"/>
        <end position="407"/>
    </location>
</feature>
<comment type="similarity">
    <text evidence="2">Belongs to the RLP family.</text>
</comment>
<evidence type="ECO:0000256" key="1">
    <source>
        <dbReference type="ARBA" id="ARBA00004251"/>
    </source>
</evidence>
<dbReference type="GO" id="GO:0006952">
    <property type="term" value="P:defense response"/>
    <property type="evidence" value="ECO:0007669"/>
    <property type="project" value="UniProtKB-ARBA"/>
</dbReference>
<comment type="subcellular location">
    <subcellularLocation>
        <location evidence="1">Cell membrane</location>
        <topology evidence="1">Single-pass type I membrane protein</topology>
    </subcellularLocation>
</comment>
<dbReference type="FunFam" id="3.80.10.10:FF:000095">
    <property type="entry name" value="LRR receptor-like serine/threonine-protein kinase GSO1"/>
    <property type="match status" value="2"/>
</dbReference>
<dbReference type="Pfam" id="PF25013">
    <property type="entry name" value="LRR_Zer-1"/>
    <property type="match status" value="1"/>
</dbReference>
<dbReference type="InterPro" id="IPR055414">
    <property type="entry name" value="LRR_R13L4/SHOC2-like"/>
</dbReference>
<dbReference type="InterPro" id="IPR006553">
    <property type="entry name" value="Leu-rich_rpt_Cys-con_subtyp"/>
</dbReference>
<organism evidence="15 16">
    <name type="scientific">Centaurea solstitialis</name>
    <name type="common">yellow star-thistle</name>
    <dbReference type="NCBI Taxonomy" id="347529"/>
    <lineage>
        <taxon>Eukaryota</taxon>
        <taxon>Viridiplantae</taxon>
        <taxon>Streptophyta</taxon>
        <taxon>Embryophyta</taxon>
        <taxon>Tracheophyta</taxon>
        <taxon>Spermatophyta</taxon>
        <taxon>Magnoliopsida</taxon>
        <taxon>eudicotyledons</taxon>
        <taxon>Gunneridae</taxon>
        <taxon>Pentapetalae</taxon>
        <taxon>asterids</taxon>
        <taxon>campanulids</taxon>
        <taxon>Asterales</taxon>
        <taxon>Asteraceae</taxon>
        <taxon>Carduoideae</taxon>
        <taxon>Cardueae</taxon>
        <taxon>Centaureinae</taxon>
        <taxon>Centaurea</taxon>
    </lineage>
</organism>
<dbReference type="SUPFAM" id="SSF52058">
    <property type="entry name" value="L domain-like"/>
    <property type="match status" value="5"/>
</dbReference>
<feature type="domain" description="Zer-1-like leucine-rich repeats region" evidence="14">
    <location>
        <begin position="2297"/>
        <end position="2401"/>
    </location>
</feature>
<evidence type="ECO:0000256" key="9">
    <source>
        <dbReference type="ARBA" id="ARBA00023136"/>
    </source>
</evidence>
<keyword evidence="8 11" id="KW-1133">Transmembrane helix</keyword>
<dbReference type="Gene3D" id="3.80.10.10">
    <property type="entry name" value="Ribonuclease Inhibitor"/>
    <property type="match status" value="11"/>
</dbReference>
<evidence type="ECO:0000256" key="10">
    <source>
        <dbReference type="ARBA" id="ARBA00023180"/>
    </source>
</evidence>
<dbReference type="InterPro" id="IPR051502">
    <property type="entry name" value="RLP_Defense_Trigger"/>
</dbReference>
<evidence type="ECO:0000256" key="11">
    <source>
        <dbReference type="SAM" id="Phobius"/>
    </source>
</evidence>
<evidence type="ECO:0000256" key="5">
    <source>
        <dbReference type="ARBA" id="ARBA00022692"/>
    </source>
</evidence>
<dbReference type="SUPFAM" id="SSF52047">
    <property type="entry name" value="RNI-like"/>
    <property type="match status" value="2"/>
</dbReference>
<dbReference type="FunFam" id="3.80.10.10:FF:000383">
    <property type="entry name" value="Leucine-rich repeat receptor protein kinase EMS1"/>
    <property type="match status" value="2"/>
</dbReference>
<protein>
    <submittedName>
        <fullName evidence="15">Uncharacterized protein</fullName>
    </submittedName>
</protein>
<dbReference type="InterPro" id="IPR056845">
    <property type="entry name" value="LRR_Zer-1"/>
</dbReference>
<keyword evidence="9 11" id="KW-0472">Membrane</keyword>
<dbReference type="InterPro" id="IPR032675">
    <property type="entry name" value="LRR_dom_sf"/>
</dbReference>
<dbReference type="InterPro" id="IPR003591">
    <property type="entry name" value="Leu-rich_rpt_typical-subtyp"/>
</dbReference>
<accession>A0AA38TQ22</accession>
<feature type="domain" description="Leucine-rich repeat-containing N-terminal plant-type" evidence="12">
    <location>
        <begin position="2136"/>
        <end position="2180"/>
    </location>
</feature>
<proteinExistence type="inferred from homology"/>
<keyword evidence="6" id="KW-0732">Signal</keyword>
<dbReference type="GO" id="GO:0005886">
    <property type="term" value="C:plasma membrane"/>
    <property type="evidence" value="ECO:0007669"/>
    <property type="project" value="UniProtKB-SubCell"/>
</dbReference>
<evidence type="ECO:0000256" key="6">
    <source>
        <dbReference type="ARBA" id="ARBA00022729"/>
    </source>
</evidence>
<keyword evidence="10" id="KW-0325">Glycoprotein</keyword>
<name>A0AA38TQ22_9ASTR</name>
<keyword evidence="5 11" id="KW-0812">Transmembrane</keyword>
<dbReference type="EMBL" id="JARYMX010000002">
    <property type="protein sequence ID" value="KAJ9561048.1"/>
    <property type="molecule type" value="Genomic_DNA"/>
</dbReference>
<evidence type="ECO:0000256" key="7">
    <source>
        <dbReference type="ARBA" id="ARBA00022737"/>
    </source>
</evidence>
<evidence type="ECO:0000256" key="4">
    <source>
        <dbReference type="ARBA" id="ARBA00022614"/>
    </source>
</evidence>
<dbReference type="Proteomes" id="UP001172457">
    <property type="component" value="Chromosome 2"/>
</dbReference>
<dbReference type="InterPro" id="IPR013210">
    <property type="entry name" value="LRR_N_plant-typ"/>
</dbReference>
<dbReference type="PANTHER" id="PTHR48062:SF21">
    <property type="entry name" value="RECEPTOR-LIKE PROTEIN 12"/>
    <property type="match status" value="1"/>
</dbReference>
<dbReference type="PROSITE" id="PS51450">
    <property type="entry name" value="LRR"/>
    <property type="match status" value="5"/>
</dbReference>
<gene>
    <name evidence="15" type="ORF">OSB04_006208</name>
</gene>
<evidence type="ECO:0000259" key="13">
    <source>
        <dbReference type="Pfam" id="PF23598"/>
    </source>
</evidence>
<dbReference type="PRINTS" id="PR00019">
    <property type="entry name" value="LEURICHRPT"/>
</dbReference>
<reference evidence="15" key="1">
    <citation type="submission" date="2023-03" db="EMBL/GenBank/DDBJ databases">
        <title>Chromosome-scale reference genome and RAD-based genetic map of yellow starthistle (Centaurea solstitialis) reveal putative structural variation and QTLs associated with invader traits.</title>
        <authorList>
            <person name="Reatini B."/>
            <person name="Cang F.A."/>
            <person name="Jiang Q."/>
            <person name="Mckibben M.T.W."/>
            <person name="Barker M.S."/>
            <person name="Rieseberg L.H."/>
            <person name="Dlugosch K.M."/>
        </authorList>
    </citation>
    <scope>NUCLEOTIDE SEQUENCE</scope>
    <source>
        <strain evidence="15">CAN-66</strain>
        <tissue evidence="15">Leaf</tissue>
    </source>
</reference>
<dbReference type="Pfam" id="PF13855">
    <property type="entry name" value="LRR_8"/>
    <property type="match status" value="2"/>
</dbReference>
<dbReference type="Pfam" id="PF23598">
    <property type="entry name" value="LRR_14"/>
    <property type="match status" value="2"/>
</dbReference>
<dbReference type="GO" id="GO:0051707">
    <property type="term" value="P:response to other organism"/>
    <property type="evidence" value="ECO:0007669"/>
    <property type="project" value="UniProtKB-ARBA"/>
</dbReference>